<proteinExistence type="predicted"/>
<dbReference type="Proteomes" id="UP000610862">
    <property type="component" value="Unassembled WGS sequence"/>
</dbReference>
<dbReference type="InterPro" id="IPR011053">
    <property type="entry name" value="Single_hybrid_motif"/>
</dbReference>
<dbReference type="AlphaFoldDB" id="A0A926E6J4"/>
<comment type="caution">
    <text evidence="1">The sequence shown here is derived from an EMBL/GenBank/DDBJ whole genome shotgun (WGS) entry which is preliminary data.</text>
</comment>
<organism evidence="1 2">
    <name type="scientific">Lentihominibacter hominis</name>
    <dbReference type="NCBI Taxonomy" id="2763645"/>
    <lineage>
        <taxon>Bacteria</taxon>
        <taxon>Bacillati</taxon>
        <taxon>Bacillota</taxon>
        <taxon>Clostridia</taxon>
        <taxon>Peptostreptococcales</taxon>
        <taxon>Anaerovoracaceae</taxon>
        <taxon>Lentihominibacter</taxon>
    </lineage>
</organism>
<sequence length="274" mass="29454">MENLIIVRGGGDIATGTIYKLYQCGFNVLVLEISSPSAIRRKAAFCEAAYEGKHEVEGVICSMAGSVEEAAFLLKEGRIALLIDPNGLCIKKLRPLAVVDATMAKANLGTYRDMAPVTIGLGPGFYAGKDVDAVIETMRGHNLGKVIYEGQAMENTGIPGNIEGYTSERVIHSPASGVLREVRQIGDIVKKDDIVSFIESDSGIIPVKASLNGILRGVIHDGYVVKKGLKIADIDPRKEEYDNCFTISDKARCIAGGVLEALFKLKGKRHDICG</sequence>
<accession>A0A926E6J4</accession>
<gene>
    <name evidence="1" type="ORF">H8692_00390</name>
</gene>
<dbReference type="NCBIfam" id="TIGR03309">
    <property type="entry name" value="matur_yqeB"/>
    <property type="match status" value="1"/>
</dbReference>
<dbReference type="InterPro" id="IPR017695">
    <property type="entry name" value="Se-dep_Mo_hydrolase_YqeB"/>
</dbReference>
<dbReference type="SUPFAM" id="SSF51230">
    <property type="entry name" value="Single hybrid motif"/>
    <property type="match status" value="1"/>
</dbReference>
<name>A0A926E6J4_9FIRM</name>
<dbReference type="EMBL" id="JACRTA010000001">
    <property type="protein sequence ID" value="MBC8567220.1"/>
    <property type="molecule type" value="Genomic_DNA"/>
</dbReference>
<reference evidence="1" key="1">
    <citation type="submission" date="2020-08" db="EMBL/GenBank/DDBJ databases">
        <title>Genome public.</title>
        <authorList>
            <person name="Liu C."/>
            <person name="Sun Q."/>
        </authorList>
    </citation>
    <scope>NUCLEOTIDE SEQUENCE</scope>
    <source>
        <strain evidence="1">NSJ-24</strain>
    </source>
</reference>
<evidence type="ECO:0000313" key="1">
    <source>
        <dbReference type="EMBL" id="MBC8567220.1"/>
    </source>
</evidence>
<keyword evidence="2" id="KW-1185">Reference proteome</keyword>
<protein>
    <submittedName>
        <fullName evidence="1">EF2563 family selenium-dependent molybdenum hydroxylase system protein</fullName>
    </submittedName>
</protein>
<evidence type="ECO:0000313" key="2">
    <source>
        <dbReference type="Proteomes" id="UP000610862"/>
    </source>
</evidence>